<evidence type="ECO:0000313" key="6">
    <source>
        <dbReference type="EMBL" id="MCP2331211.1"/>
    </source>
</evidence>
<dbReference type="EMBL" id="AUBJ02000001">
    <property type="protein sequence ID" value="MCP2331211.1"/>
    <property type="molecule type" value="Genomic_DNA"/>
</dbReference>
<keyword evidence="3" id="KW-0186">Copper</keyword>
<name>A0ABT1JHF4_ACTCY</name>
<gene>
    <name evidence="6" type="ORF">G443_001481</name>
</gene>
<reference evidence="6 7" key="1">
    <citation type="submission" date="2022-06" db="EMBL/GenBank/DDBJ databases">
        <title>Genomic Encyclopedia of Type Strains, Phase I: the one thousand microbial genomes (KMG-I) project.</title>
        <authorList>
            <person name="Kyrpides N."/>
        </authorList>
    </citation>
    <scope>NUCLEOTIDE SEQUENCE [LARGE SCALE GENOMIC DNA]</scope>
    <source>
        <strain evidence="6 7">DSM 43889</strain>
    </source>
</reference>
<evidence type="ECO:0000256" key="4">
    <source>
        <dbReference type="SAM" id="MobiDB-lite"/>
    </source>
</evidence>
<dbReference type="PROSITE" id="PS51257">
    <property type="entry name" value="PROKAR_LIPOPROTEIN"/>
    <property type="match status" value="1"/>
</dbReference>
<dbReference type="PROSITE" id="PS00332">
    <property type="entry name" value="SOD_CU_ZN_2"/>
    <property type="match status" value="1"/>
</dbReference>
<organism evidence="6 7">
    <name type="scientific">Actinoalloteichus caeruleus DSM 43889</name>
    <dbReference type="NCBI Taxonomy" id="1120930"/>
    <lineage>
        <taxon>Bacteria</taxon>
        <taxon>Bacillati</taxon>
        <taxon>Actinomycetota</taxon>
        <taxon>Actinomycetes</taxon>
        <taxon>Pseudonocardiales</taxon>
        <taxon>Pseudonocardiaceae</taxon>
        <taxon>Actinoalloteichus</taxon>
        <taxon>Actinoalloteichus cyanogriseus</taxon>
    </lineage>
</organism>
<evidence type="ECO:0000256" key="3">
    <source>
        <dbReference type="RuleBase" id="RU000393"/>
    </source>
</evidence>
<dbReference type="InterPro" id="IPR024134">
    <property type="entry name" value="SOD_Cu/Zn_/chaperone"/>
</dbReference>
<comment type="cofactor">
    <cofactor evidence="3">
        <name>Cu cation</name>
        <dbReference type="ChEBI" id="CHEBI:23378"/>
    </cofactor>
    <text evidence="3">Binds 1 copper ion per subunit.</text>
</comment>
<evidence type="ECO:0000259" key="5">
    <source>
        <dbReference type="Pfam" id="PF00080"/>
    </source>
</evidence>
<feature type="region of interest" description="Disordered" evidence="4">
    <location>
        <begin position="24"/>
        <end position="50"/>
    </location>
</feature>
<dbReference type="PANTHER" id="PTHR10003">
    <property type="entry name" value="SUPEROXIDE DISMUTASE CU-ZN -RELATED"/>
    <property type="match status" value="1"/>
</dbReference>
<evidence type="ECO:0000313" key="7">
    <source>
        <dbReference type="Proteomes" id="UP000791080"/>
    </source>
</evidence>
<proteinExistence type="inferred from homology"/>
<dbReference type="CDD" id="cd00305">
    <property type="entry name" value="Cu-Zn_Superoxide_Dismutase"/>
    <property type="match status" value="1"/>
</dbReference>
<protein>
    <recommendedName>
        <fullName evidence="3">Superoxide dismutase [Cu-Zn]</fullName>
        <ecNumber evidence="3">1.15.1.1</ecNumber>
    </recommendedName>
</protein>
<comment type="catalytic activity">
    <reaction evidence="3">
        <text>2 superoxide + 2 H(+) = H2O2 + O2</text>
        <dbReference type="Rhea" id="RHEA:20696"/>
        <dbReference type="ChEBI" id="CHEBI:15378"/>
        <dbReference type="ChEBI" id="CHEBI:15379"/>
        <dbReference type="ChEBI" id="CHEBI:16240"/>
        <dbReference type="ChEBI" id="CHEBI:18421"/>
        <dbReference type="EC" id="1.15.1.1"/>
    </reaction>
</comment>
<comment type="cofactor">
    <cofactor evidence="3">
        <name>Zn(2+)</name>
        <dbReference type="ChEBI" id="CHEBI:29105"/>
    </cofactor>
    <text evidence="3">Binds 1 zinc ion per subunit.</text>
</comment>
<accession>A0ABT1JHF4</accession>
<dbReference type="RefSeq" id="WP_026420577.1">
    <property type="nucleotide sequence ID" value="NZ_AUBJ02000001.1"/>
</dbReference>
<dbReference type="Pfam" id="PF00080">
    <property type="entry name" value="Sod_Cu"/>
    <property type="match status" value="1"/>
</dbReference>
<feature type="domain" description="Superoxide dismutase copper/zinc binding" evidence="5">
    <location>
        <begin position="68"/>
        <end position="214"/>
    </location>
</feature>
<keyword evidence="7" id="KW-1185">Reference proteome</keyword>
<dbReference type="InterPro" id="IPR018152">
    <property type="entry name" value="SOD_Cu/Zn_BS"/>
</dbReference>
<keyword evidence="3" id="KW-0479">Metal-binding</keyword>
<feature type="region of interest" description="Disordered" evidence="4">
    <location>
        <begin position="99"/>
        <end position="139"/>
    </location>
</feature>
<keyword evidence="3" id="KW-0560">Oxidoreductase</keyword>
<comment type="function">
    <text evidence="2">Destroys radicals which are normally produced within the cells and which are toxic to biological systems. May play a role in favoring mycobacterial survival in phagocytes.</text>
</comment>
<comment type="similarity">
    <text evidence="1 3">Belongs to the Cu-Zn superoxide dismutase family.</text>
</comment>
<dbReference type="EC" id="1.15.1.1" evidence="3"/>
<dbReference type="InterPro" id="IPR001424">
    <property type="entry name" value="SOD_Cu_Zn_dom"/>
</dbReference>
<dbReference type="Proteomes" id="UP000791080">
    <property type="component" value="Unassembled WGS sequence"/>
</dbReference>
<dbReference type="SUPFAM" id="SSF49329">
    <property type="entry name" value="Cu,Zn superoxide dismutase-like"/>
    <property type="match status" value="1"/>
</dbReference>
<dbReference type="InterPro" id="IPR036423">
    <property type="entry name" value="SOD-like_Cu/Zn_dom_sf"/>
</dbReference>
<comment type="caution">
    <text evidence="6">The sequence shown here is derived from an EMBL/GenBank/DDBJ whole genome shotgun (WGS) entry which is preliminary data.</text>
</comment>
<sequence length="216" mass="21780">MSSAKHPPVLLGLLTAGVLATSGCGGSEEARNELRLPDSPTAAGSSPAEGDGVAASAVLVDASGNDVGTVRLREVTGGVEVVATVSDLDPGFHGFHVHQTGRCEPDSQSPSDPEKVGDFLTAGGHLGSGDDQHHPGHGGDLTSLFATEDGVAELTTVTDRFTIADLVDEDGAAFIVHAGPDNFGNIPERYAPDGPDSDTLSTGDAGDRVACGVVTN</sequence>
<keyword evidence="3" id="KW-0862">Zinc</keyword>
<dbReference type="Gene3D" id="2.60.40.200">
    <property type="entry name" value="Superoxide dismutase, copper/zinc binding domain"/>
    <property type="match status" value="1"/>
</dbReference>
<evidence type="ECO:0000256" key="1">
    <source>
        <dbReference type="ARBA" id="ARBA00010457"/>
    </source>
</evidence>
<evidence type="ECO:0000256" key="2">
    <source>
        <dbReference type="ARBA" id="ARBA00024900"/>
    </source>
</evidence>